<keyword evidence="4" id="KW-1185">Reference proteome</keyword>
<keyword evidence="2" id="KW-0472">Membrane</keyword>
<evidence type="ECO:0000256" key="2">
    <source>
        <dbReference type="SAM" id="Phobius"/>
    </source>
</evidence>
<proteinExistence type="predicted"/>
<name>A0AAJ0FXY7_9HYPO</name>
<feature type="compositionally biased region" description="Polar residues" evidence="1">
    <location>
        <begin position="206"/>
        <end position="224"/>
    </location>
</feature>
<dbReference type="Proteomes" id="UP001251528">
    <property type="component" value="Unassembled WGS sequence"/>
</dbReference>
<feature type="compositionally biased region" description="Low complexity" evidence="1">
    <location>
        <begin position="83"/>
        <end position="93"/>
    </location>
</feature>
<protein>
    <submittedName>
        <fullName evidence="3">Uncharacterized protein</fullName>
    </submittedName>
</protein>
<feature type="region of interest" description="Disordered" evidence="1">
    <location>
        <begin position="83"/>
        <end position="120"/>
    </location>
</feature>
<evidence type="ECO:0000256" key="1">
    <source>
        <dbReference type="SAM" id="MobiDB-lite"/>
    </source>
</evidence>
<reference evidence="3" key="1">
    <citation type="submission" date="2023-06" db="EMBL/GenBank/DDBJ databases">
        <title>Conoideocrella luteorostrata (Hypocreales: Clavicipitaceae), a potential biocontrol fungus for elongate hemlock scale in United States Christmas tree production areas.</title>
        <authorList>
            <person name="Barrett H."/>
            <person name="Lovett B."/>
            <person name="Macias A.M."/>
            <person name="Stajich J.E."/>
            <person name="Kasson M.T."/>
        </authorList>
    </citation>
    <scope>NUCLEOTIDE SEQUENCE</scope>
    <source>
        <strain evidence="3">ARSEF 14590</strain>
    </source>
</reference>
<dbReference type="AlphaFoldDB" id="A0AAJ0FXY7"/>
<keyword evidence="2" id="KW-1133">Transmembrane helix</keyword>
<feature type="region of interest" description="Disordered" evidence="1">
    <location>
        <begin position="165"/>
        <end position="224"/>
    </location>
</feature>
<feature type="transmembrane region" description="Helical" evidence="2">
    <location>
        <begin position="7"/>
        <end position="26"/>
    </location>
</feature>
<accession>A0AAJ0FXY7</accession>
<evidence type="ECO:0000313" key="3">
    <source>
        <dbReference type="EMBL" id="KAK2595973.1"/>
    </source>
</evidence>
<keyword evidence="2" id="KW-0812">Transmembrane</keyword>
<sequence length="251" mass="27047">MALLNPVYAFVVPFLFLVTVPLALLAGITTTLAFAVLIFRVLIVYLDVALSLIPQSLASIKFHTSYVSHEARLPATFNSSAVSSNEDSSTASSINQQPLFQRRRRRRPSSSISILSSAGSTTPVGEFGLGLMPSVGPERDFEGIGGWRSGDDDDVWTTINSRMELPDRGFGRHHHRSSSSGGVTTPGDGGVLMMKTRRRSPESRTAGLSSPNSSRARTPSASRLHSLTTIGQSDGYFPLTMSPKASKKMFA</sequence>
<gene>
    <name evidence="3" type="ORF">QQS21_006503</name>
</gene>
<evidence type="ECO:0000313" key="4">
    <source>
        <dbReference type="Proteomes" id="UP001251528"/>
    </source>
</evidence>
<dbReference type="EMBL" id="JASWJB010000121">
    <property type="protein sequence ID" value="KAK2595973.1"/>
    <property type="molecule type" value="Genomic_DNA"/>
</dbReference>
<organism evidence="3 4">
    <name type="scientific">Conoideocrella luteorostrata</name>
    <dbReference type="NCBI Taxonomy" id="1105319"/>
    <lineage>
        <taxon>Eukaryota</taxon>
        <taxon>Fungi</taxon>
        <taxon>Dikarya</taxon>
        <taxon>Ascomycota</taxon>
        <taxon>Pezizomycotina</taxon>
        <taxon>Sordariomycetes</taxon>
        <taxon>Hypocreomycetidae</taxon>
        <taxon>Hypocreales</taxon>
        <taxon>Clavicipitaceae</taxon>
        <taxon>Conoideocrella</taxon>
    </lineage>
</organism>
<comment type="caution">
    <text evidence="3">The sequence shown here is derived from an EMBL/GenBank/DDBJ whole genome shotgun (WGS) entry which is preliminary data.</text>
</comment>